<sequence>EAFGAEKGDRGVAVGNVAGPHPEDSILLLAVGLVRKPEI</sequence>
<gene>
    <name evidence="1" type="ORF">AVDCRST_MAG02-1670</name>
</gene>
<reference evidence="1" key="1">
    <citation type="submission" date="2020-02" db="EMBL/GenBank/DDBJ databases">
        <authorList>
            <person name="Meier V. D."/>
        </authorList>
    </citation>
    <scope>NUCLEOTIDE SEQUENCE</scope>
    <source>
        <strain evidence="1">AVDCRST_MAG02</strain>
    </source>
</reference>
<feature type="non-terminal residue" evidence="1">
    <location>
        <position position="39"/>
    </location>
</feature>
<feature type="non-terminal residue" evidence="1">
    <location>
        <position position="1"/>
    </location>
</feature>
<proteinExistence type="predicted"/>
<name>A0A6J4R082_9ACTN</name>
<dbReference type="AlphaFoldDB" id="A0A6J4R082"/>
<organism evidence="1">
    <name type="scientific">uncultured Rubrobacteraceae bacterium</name>
    <dbReference type="NCBI Taxonomy" id="349277"/>
    <lineage>
        <taxon>Bacteria</taxon>
        <taxon>Bacillati</taxon>
        <taxon>Actinomycetota</taxon>
        <taxon>Rubrobacteria</taxon>
        <taxon>Rubrobacterales</taxon>
        <taxon>Rubrobacteraceae</taxon>
        <taxon>environmental samples</taxon>
    </lineage>
</organism>
<evidence type="ECO:0000313" key="1">
    <source>
        <dbReference type="EMBL" id="CAA9457509.1"/>
    </source>
</evidence>
<dbReference type="EMBL" id="CADCVH010000054">
    <property type="protein sequence ID" value="CAA9457509.1"/>
    <property type="molecule type" value="Genomic_DNA"/>
</dbReference>
<protein>
    <submittedName>
        <fullName evidence="1">Uncharacterized protein</fullName>
    </submittedName>
</protein>
<accession>A0A6J4R082</accession>